<sequence>MEHTSQANSFKDSFTHTAFQSLHLYSYTFGGGTMTDKHIEIRIRKNRKGIEPYKTFVHI</sequence>
<dbReference type="AlphaFoldDB" id="A0A1J1J6R6"/>
<dbReference type="Proteomes" id="UP000183832">
    <property type="component" value="Unassembled WGS sequence"/>
</dbReference>
<proteinExistence type="predicted"/>
<name>A0A1J1J6R6_9DIPT</name>
<organism evidence="1 2">
    <name type="scientific">Clunio marinus</name>
    <dbReference type="NCBI Taxonomy" id="568069"/>
    <lineage>
        <taxon>Eukaryota</taxon>
        <taxon>Metazoa</taxon>
        <taxon>Ecdysozoa</taxon>
        <taxon>Arthropoda</taxon>
        <taxon>Hexapoda</taxon>
        <taxon>Insecta</taxon>
        <taxon>Pterygota</taxon>
        <taxon>Neoptera</taxon>
        <taxon>Endopterygota</taxon>
        <taxon>Diptera</taxon>
        <taxon>Nematocera</taxon>
        <taxon>Chironomoidea</taxon>
        <taxon>Chironomidae</taxon>
        <taxon>Clunio</taxon>
    </lineage>
</organism>
<evidence type="ECO:0000313" key="1">
    <source>
        <dbReference type="EMBL" id="CRL08091.1"/>
    </source>
</evidence>
<accession>A0A1J1J6R6</accession>
<dbReference type="EMBL" id="CVRI01000074">
    <property type="protein sequence ID" value="CRL08091.1"/>
    <property type="molecule type" value="Genomic_DNA"/>
</dbReference>
<reference evidence="1 2" key="1">
    <citation type="submission" date="2015-04" db="EMBL/GenBank/DDBJ databases">
        <authorList>
            <person name="Syromyatnikov M.Y."/>
            <person name="Popov V.N."/>
        </authorList>
    </citation>
    <scope>NUCLEOTIDE SEQUENCE [LARGE SCALE GENOMIC DNA]</scope>
</reference>
<protein>
    <submittedName>
        <fullName evidence="1">CLUMA_CG021209, isoform A</fullName>
    </submittedName>
</protein>
<evidence type="ECO:0000313" key="2">
    <source>
        <dbReference type="Proteomes" id="UP000183832"/>
    </source>
</evidence>
<keyword evidence="2" id="KW-1185">Reference proteome</keyword>
<gene>
    <name evidence="1" type="ORF">CLUMA_CG021209</name>
</gene>